<evidence type="ECO:0000313" key="8">
    <source>
        <dbReference type="EMBL" id="MBB3046732.1"/>
    </source>
</evidence>
<dbReference type="Pfam" id="PF00482">
    <property type="entry name" value="T2SSF"/>
    <property type="match status" value="1"/>
</dbReference>
<gene>
    <name evidence="8" type="ORF">FHR99_000968</name>
</gene>
<evidence type="ECO:0000256" key="2">
    <source>
        <dbReference type="ARBA" id="ARBA00022475"/>
    </source>
</evidence>
<keyword evidence="3 6" id="KW-0812">Transmembrane</keyword>
<evidence type="ECO:0000256" key="6">
    <source>
        <dbReference type="SAM" id="Phobius"/>
    </source>
</evidence>
<keyword evidence="5 6" id="KW-0472">Membrane</keyword>
<feature type="transmembrane region" description="Helical" evidence="6">
    <location>
        <begin position="276"/>
        <end position="298"/>
    </location>
</feature>
<feature type="transmembrane region" description="Helical" evidence="6">
    <location>
        <begin position="6"/>
        <end position="25"/>
    </location>
</feature>
<name>A0A7W4W3E9_9GAMM</name>
<dbReference type="AlphaFoldDB" id="A0A7W4W3E9"/>
<keyword evidence="2" id="KW-1003">Cell membrane</keyword>
<evidence type="ECO:0000256" key="3">
    <source>
        <dbReference type="ARBA" id="ARBA00022692"/>
    </source>
</evidence>
<comment type="caution">
    <text evidence="8">The sequence shown here is derived from an EMBL/GenBank/DDBJ whole genome shotgun (WGS) entry which is preliminary data.</text>
</comment>
<evidence type="ECO:0000256" key="1">
    <source>
        <dbReference type="ARBA" id="ARBA00004651"/>
    </source>
</evidence>
<dbReference type="PANTHER" id="PTHR35007:SF2">
    <property type="entry name" value="PILUS ASSEMBLE PROTEIN"/>
    <property type="match status" value="1"/>
</dbReference>
<dbReference type="EMBL" id="JACHWY010000001">
    <property type="protein sequence ID" value="MBB3046732.1"/>
    <property type="molecule type" value="Genomic_DNA"/>
</dbReference>
<evidence type="ECO:0000256" key="4">
    <source>
        <dbReference type="ARBA" id="ARBA00022989"/>
    </source>
</evidence>
<reference evidence="8 9" key="1">
    <citation type="submission" date="2020-08" db="EMBL/GenBank/DDBJ databases">
        <title>Genomic Encyclopedia of Type Strains, Phase III (KMG-III): the genomes of soil and plant-associated and newly described type strains.</title>
        <authorList>
            <person name="Whitman W."/>
        </authorList>
    </citation>
    <scope>NUCLEOTIDE SEQUENCE [LARGE SCALE GENOMIC DNA]</scope>
    <source>
        <strain evidence="8 9">CECT 8654</strain>
    </source>
</reference>
<evidence type="ECO:0000259" key="7">
    <source>
        <dbReference type="Pfam" id="PF00482"/>
    </source>
</evidence>
<proteinExistence type="predicted"/>
<evidence type="ECO:0000256" key="5">
    <source>
        <dbReference type="ARBA" id="ARBA00023136"/>
    </source>
</evidence>
<protein>
    <submittedName>
        <fullName evidence="8">Tight adherence protein C</fullName>
    </submittedName>
</protein>
<dbReference type="GO" id="GO:0005886">
    <property type="term" value="C:plasma membrane"/>
    <property type="evidence" value="ECO:0007669"/>
    <property type="project" value="UniProtKB-SubCell"/>
</dbReference>
<feature type="transmembrane region" description="Helical" evidence="6">
    <location>
        <begin position="96"/>
        <end position="116"/>
    </location>
</feature>
<dbReference type="InterPro" id="IPR018076">
    <property type="entry name" value="T2SS_GspF_dom"/>
</dbReference>
<comment type="subcellular location">
    <subcellularLocation>
        <location evidence="1">Cell membrane</location>
        <topology evidence="1">Multi-pass membrane protein</topology>
    </subcellularLocation>
</comment>
<keyword evidence="9" id="KW-1185">Reference proteome</keyword>
<dbReference type="PANTHER" id="PTHR35007">
    <property type="entry name" value="INTEGRAL MEMBRANE PROTEIN-RELATED"/>
    <property type="match status" value="1"/>
</dbReference>
<organism evidence="8 9">
    <name type="scientific">Litorivivens lipolytica</name>
    <dbReference type="NCBI Taxonomy" id="1524264"/>
    <lineage>
        <taxon>Bacteria</taxon>
        <taxon>Pseudomonadati</taxon>
        <taxon>Pseudomonadota</taxon>
        <taxon>Gammaproteobacteria</taxon>
        <taxon>Litorivivens</taxon>
    </lineage>
</organism>
<keyword evidence="4 6" id="KW-1133">Transmembrane helix</keyword>
<accession>A0A7W4W3E9</accession>
<evidence type="ECO:0000313" key="9">
    <source>
        <dbReference type="Proteomes" id="UP000537130"/>
    </source>
</evidence>
<sequence>MESYHLLFLACIVLLMAAPALLLLARIEAQPRIVPEAPHKQSTTTSIDTRETRKKNRRSFQLEPWRQLRSRYESIDEVARLFRQSGVSSAADQMRYLIYGVAAAAIFSLLLGVVLGAGKYSAIEAFAYAVIAFVVTLLVMKRGLKGKADKRQKALEDEALMLIQTTRMLWRVGLSLPKTLGILCDELRHLTPNTATELKIAVKRIDAGQAQDEALQELCNNTHAEGFREYLIILRQESSTGGGVDKSLQELYEVLQSRRKTNLQEKVSKTSANMSVVMMLMMFPALIIVIGGPGFIAISRALSTLNGG</sequence>
<feature type="transmembrane region" description="Helical" evidence="6">
    <location>
        <begin position="122"/>
        <end position="140"/>
    </location>
</feature>
<dbReference type="Proteomes" id="UP000537130">
    <property type="component" value="Unassembled WGS sequence"/>
</dbReference>
<feature type="domain" description="Type II secretion system protein GspF" evidence="7">
    <location>
        <begin position="164"/>
        <end position="290"/>
    </location>
</feature>
<dbReference type="RefSeq" id="WP_183409407.1">
    <property type="nucleotide sequence ID" value="NZ_JACHWY010000001.1"/>
</dbReference>